<feature type="compositionally biased region" description="Basic and acidic residues" evidence="7">
    <location>
        <begin position="1385"/>
        <end position="1402"/>
    </location>
</feature>
<feature type="compositionally biased region" description="Basic and acidic residues" evidence="7">
    <location>
        <begin position="1263"/>
        <end position="1274"/>
    </location>
</feature>
<feature type="compositionally biased region" description="Polar residues" evidence="7">
    <location>
        <begin position="771"/>
        <end position="801"/>
    </location>
</feature>
<dbReference type="FunFam" id="1.25.40.180:FF:000024">
    <property type="entry name" value="Eukaryotic translation initiation factor 4G"/>
    <property type="match status" value="1"/>
</dbReference>
<evidence type="ECO:0000256" key="3">
    <source>
        <dbReference type="ARBA" id="ARBA00022845"/>
    </source>
</evidence>
<proteinExistence type="inferred from homology"/>
<dbReference type="PANTHER" id="PTHR23253:SF9">
    <property type="entry name" value="EUKARYOTIC TRANSLATION INITIATION FACTOR 4 GAMMA 2"/>
    <property type="match status" value="1"/>
</dbReference>
<dbReference type="Pfam" id="PF02847">
    <property type="entry name" value="MA3"/>
    <property type="match status" value="1"/>
</dbReference>
<dbReference type="Gene3D" id="1.25.40.180">
    <property type="match status" value="2"/>
</dbReference>
<feature type="compositionally biased region" description="Basic and acidic residues" evidence="7">
    <location>
        <begin position="376"/>
        <end position="392"/>
    </location>
</feature>
<feature type="compositionally biased region" description="Basic and acidic residues" evidence="7">
    <location>
        <begin position="185"/>
        <end position="197"/>
    </location>
</feature>
<gene>
    <name evidence="9" type="ORF">Cgig2_005360</name>
</gene>
<evidence type="ECO:0000256" key="5">
    <source>
        <dbReference type="ARBA" id="ARBA00067320"/>
    </source>
</evidence>
<feature type="region of interest" description="Disordered" evidence="7">
    <location>
        <begin position="375"/>
        <end position="454"/>
    </location>
</feature>
<dbReference type="PROSITE" id="PS51366">
    <property type="entry name" value="MI"/>
    <property type="match status" value="1"/>
</dbReference>
<keyword evidence="2" id="KW-0396">Initiation factor</keyword>
<organism evidence="9 10">
    <name type="scientific">Carnegiea gigantea</name>
    <dbReference type="NCBI Taxonomy" id="171969"/>
    <lineage>
        <taxon>Eukaryota</taxon>
        <taxon>Viridiplantae</taxon>
        <taxon>Streptophyta</taxon>
        <taxon>Embryophyta</taxon>
        <taxon>Tracheophyta</taxon>
        <taxon>Spermatophyta</taxon>
        <taxon>Magnoliopsida</taxon>
        <taxon>eudicotyledons</taxon>
        <taxon>Gunneridae</taxon>
        <taxon>Pentapetalae</taxon>
        <taxon>Caryophyllales</taxon>
        <taxon>Cactineae</taxon>
        <taxon>Cactaceae</taxon>
        <taxon>Cactoideae</taxon>
        <taxon>Echinocereeae</taxon>
        <taxon>Carnegiea</taxon>
    </lineage>
</organism>
<comment type="caution">
    <text evidence="9">The sequence shown here is derived from an EMBL/GenBank/DDBJ whole genome shotgun (WGS) entry which is preliminary data.</text>
</comment>
<feature type="compositionally biased region" description="Polar residues" evidence="7">
    <location>
        <begin position="159"/>
        <end position="181"/>
    </location>
</feature>
<evidence type="ECO:0000259" key="8">
    <source>
        <dbReference type="PROSITE" id="PS51366"/>
    </source>
</evidence>
<dbReference type="InterPro" id="IPR003891">
    <property type="entry name" value="Initiation_fac_eIF4g_MI"/>
</dbReference>
<keyword evidence="10" id="KW-1185">Reference proteome</keyword>
<feature type="region of interest" description="Disordered" evidence="7">
    <location>
        <begin position="1385"/>
        <end position="1449"/>
    </location>
</feature>
<feature type="compositionally biased region" description="Basic and acidic residues" evidence="7">
    <location>
        <begin position="952"/>
        <end position="963"/>
    </location>
</feature>
<feature type="compositionally biased region" description="Low complexity" evidence="7">
    <location>
        <begin position="608"/>
        <end position="621"/>
    </location>
</feature>
<dbReference type="GO" id="GO:0006417">
    <property type="term" value="P:regulation of translation"/>
    <property type="evidence" value="ECO:0007669"/>
    <property type="project" value="UniProtKB-KW"/>
</dbReference>
<feature type="compositionally biased region" description="Polar residues" evidence="7">
    <location>
        <begin position="837"/>
        <end position="852"/>
    </location>
</feature>
<dbReference type="SMART" id="SM00543">
    <property type="entry name" value="MIF4G"/>
    <property type="match status" value="1"/>
</dbReference>
<evidence type="ECO:0000256" key="4">
    <source>
        <dbReference type="ARBA" id="ARBA00022917"/>
    </source>
</evidence>
<feature type="compositionally biased region" description="Polar residues" evidence="7">
    <location>
        <begin position="129"/>
        <end position="146"/>
    </location>
</feature>
<feature type="region of interest" description="Disordered" evidence="7">
    <location>
        <begin position="1472"/>
        <end position="1611"/>
    </location>
</feature>
<feature type="region of interest" description="Disordered" evidence="7">
    <location>
        <begin position="891"/>
        <end position="963"/>
    </location>
</feature>
<feature type="compositionally biased region" description="Acidic residues" evidence="7">
    <location>
        <begin position="1252"/>
        <end position="1262"/>
    </location>
</feature>
<sequence>MSLNQSRSDKNDSQYRKSGGGRSGGSSGGQQRTFTGGRGRGGAAPNTAPNLSTNRSFKKNNNAQGVQSRGAAGPVNPSDSNTATGARSLQNGGHVHSTLHGASNAPAQAAVTKPADASAQKSIRPLPKSPSSQTTSMNSESTQPSTPAKGDGAKGFSLQFGTISPSFMNGMQVPPRTSSAPPNLDEQKRDQGRRDASRAVPSIPLPSAPKQEAPKKDTASSQQPVVLETELKAKRDVQLASVSPPTPPQKPSAIPMAGISMPLPFHQPTVPMQFGGPNPQIQSQGMPSSSLQMAMQMPLHMGSPSQVAQQVYVPGLQHHLMQTQGFMHQGQNFGFNPPMGTQLSHQLGNLGMNMPAQFNQQQAGKFVSNRKSVKITHPDTHEELKLDNKDDGSSGSRPHHNGPPQSIALPNYTPTRSIGYPNSYTAGPPLFPVQSSLSSTSTQSTAGSQVPRSNFSVSQAPPIVLSLNQSASNTFSVNKKGPSLRGKPDVSISDNVKDVLSKAPPAQSSSARVIVKPAGGSGGEKVTESNAVAEAKPQELLNSAVGTGVVRKDSELKPDSSPAYVEISVWGTSSGSVGSTRESTSASHVDPIKPDSTGDIQNLPGKIGDSQPSSQESGDSSTAVASKCGGANTGSISSVLRDAVSEAVQSPINPVAGCSDVAGADCSFESSSHSSENDETQNVVNGAVKDQYAKQSDLHLQEETTQQSTVTKERGKELLGDDALNVVDAVKKTDHGGEPKNVDPVVVVMESTQRVAESISSCTEGDKMDKQASSFGSVPSTISNGNTDSSNLVGITVSVSSKENDGSKSSMPDVEATSIPPNHSETNLEQVDALQNMRPSSSSGIESGQNKGSMEPNKTKNNRGKKKWKEMLQKADALGTTSDLYMAYKGPEEKKETVAPEITSESNSNEVSGVIKQEPTTRNEDDLSKAEIDDWEDAADISTPKLQSSGKGDGESSLHHEEGITRKKYSRDFLLTFSEQCTSLPVGFEITSDIANALMRVNVSAARADHEFPSPGKIIGRQTGAARLDRRGNSTTDADRWSKVPGPYPVGRDPGIDLAQGSNVMGFRSGSGPNYGVLRNPRVQGPGQPAGGILSGPMHSLGFQGIQRNYSDADRWQRATNYNKGLMPAPQTPLQVMHKADRKYEVGKITDEEQAKQRKLKGILNKLTPQNFEKLFEQVKEVNIDNAVTLTGVISQIFDKALMEPTFCEMYANFCYHLAAELPDLSVDDEKITFRRLLLNKCQEEFERGEREEQEANEADGEGEIKQTEEEREDKRLKARRRMLGNIRLIGELYKKRMLTERIMHECIKKLLGDYQKPDEENIEALCKLMSTIGEMIDHSKAKEHMDAYFDIMGQLSNNMKLSSRVRFMLKDAIDLRKNRWQQRRKVEGPKKIEEVHRDAAQERQGQAARLSRGPSMNSAMRRGQPAEFSPRAPMLSTPVGQGGGFRGMSSQVRGYAMQDVRMDERNVLESRTLSVPLPQRSGSDEQITLGPQGGLARGMAYRGQPSVSSSPLLDTSPSYGDPRRIPGGLNGYSTTSDRGVYSSREDHFARNNSERFSSPGAFDQSHNQEHNASYASRDSRLADRNAERSRPITPPVARTGGPPAQNLSSEKVWPEERLRDMSIAAIKEYYRTLFFVMLILSQPCSLSVPLTPTFLEFVFLEVVHSSMSIYPTRALVFYPGVGPAQVSKVYLVNLVFGANPLHLPPPQPPARPIYHLELLKRDGLSAKDEKEVALCIKDLNAPNFYPTVVSIWVTDSFERKDVERDMLAELLVNLTKPREGLFSPAQLIEGFQSVLSTLEDAVNDAPRAPEFLGHIFGKIVVENVLPLKEVGRLIQEGGEEPGSLLEVGLAADVLGSVLEMIKSKEGESILNNIRAASNLRLEDFRSPDPIKSRKLEMFM</sequence>
<name>A0A9Q1QDE5_9CARY</name>
<evidence type="ECO:0000256" key="6">
    <source>
        <dbReference type="ARBA" id="ARBA00075135"/>
    </source>
</evidence>
<keyword evidence="4" id="KW-0648">Protein biosynthesis</keyword>
<evidence type="ECO:0000256" key="1">
    <source>
        <dbReference type="ARBA" id="ARBA00005775"/>
    </source>
</evidence>
<feature type="compositionally biased region" description="Basic and acidic residues" evidence="7">
    <location>
        <begin position="1578"/>
        <end position="1591"/>
    </location>
</feature>
<feature type="compositionally biased region" description="Low complexity" evidence="7">
    <location>
        <begin position="572"/>
        <end position="585"/>
    </location>
</feature>
<dbReference type="GO" id="GO:0003729">
    <property type="term" value="F:mRNA binding"/>
    <property type="evidence" value="ECO:0007669"/>
    <property type="project" value="TreeGrafter"/>
</dbReference>
<feature type="compositionally biased region" description="Low complexity" evidence="7">
    <location>
        <begin position="434"/>
        <end position="449"/>
    </location>
</feature>
<evidence type="ECO:0000256" key="2">
    <source>
        <dbReference type="ARBA" id="ARBA00022540"/>
    </source>
</evidence>
<dbReference type="FunFam" id="1.25.40.180:FF:000034">
    <property type="entry name" value="Eukaryotic translation initiation factor 4G"/>
    <property type="match status" value="1"/>
</dbReference>
<feature type="region of interest" description="Disordered" evidence="7">
    <location>
        <begin position="1"/>
        <end position="223"/>
    </location>
</feature>
<feature type="compositionally biased region" description="Basic and acidic residues" evidence="7">
    <location>
        <begin position="919"/>
        <end position="932"/>
    </location>
</feature>
<feature type="compositionally biased region" description="Gly residues" evidence="7">
    <location>
        <begin position="18"/>
        <end position="28"/>
    </location>
</feature>
<feature type="compositionally biased region" description="Basic and acidic residues" evidence="7">
    <location>
        <begin position="1544"/>
        <end position="1554"/>
    </location>
</feature>
<accession>A0A9Q1QDE5</accession>
<comment type="similarity">
    <text evidence="1">Belongs to the eukaryotic initiation factor 4G family.</text>
</comment>
<evidence type="ECO:0000313" key="10">
    <source>
        <dbReference type="Proteomes" id="UP001153076"/>
    </source>
</evidence>
<dbReference type="SUPFAM" id="SSF48371">
    <property type="entry name" value="ARM repeat"/>
    <property type="match status" value="2"/>
</dbReference>
<evidence type="ECO:0000313" key="9">
    <source>
        <dbReference type="EMBL" id="KAJ8437609.1"/>
    </source>
</evidence>
<protein>
    <recommendedName>
        <fullName evidence="5">Eukaryotic translation initiation factor 4G</fullName>
    </recommendedName>
    <alternativeName>
        <fullName evidence="6">Protein synthesis initiation factor 4G</fullName>
    </alternativeName>
</protein>
<dbReference type="Pfam" id="PF02854">
    <property type="entry name" value="MIF4G"/>
    <property type="match status" value="1"/>
</dbReference>
<feature type="compositionally biased region" description="Basic and acidic residues" evidence="7">
    <location>
        <begin position="1027"/>
        <end position="1042"/>
    </location>
</feature>
<feature type="compositionally biased region" description="Polar residues" evidence="7">
    <location>
        <begin position="77"/>
        <end position="91"/>
    </location>
</feature>
<dbReference type="InterPro" id="IPR003890">
    <property type="entry name" value="MIF4G-like_typ-3"/>
</dbReference>
<dbReference type="InterPro" id="IPR016024">
    <property type="entry name" value="ARM-type_fold"/>
</dbReference>
<dbReference type="GO" id="GO:0003743">
    <property type="term" value="F:translation initiation factor activity"/>
    <property type="evidence" value="ECO:0007669"/>
    <property type="project" value="UniProtKB-KW"/>
</dbReference>
<feature type="region of interest" description="Disordered" evidence="7">
    <location>
        <begin position="759"/>
        <end position="869"/>
    </location>
</feature>
<dbReference type="GO" id="GO:0016281">
    <property type="term" value="C:eukaryotic translation initiation factor 4F complex"/>
    <property type="evidence" value="ECO:0007669"/>
    <property type="project" value="TreeGrafter"/>
</dbReference>
<evidence type="ECO:0000256" key="7">
    <source>
        <dbReference type="SAM" id="MobiDB-lite"/>
    </source>
</evidence>
<feature type="compositionally biased region" description="Polar residues" evidence="7">
    <location>
        <begin position="1506"/>
        <end position="1519"/>
    </location>
</feature>
<feature type="region of interest" description="Disordered" evidence="7">
    <location>
        <begin position="572"/>
        <end position="631"/>
    </location>
</feature>
<feature type="compositionally biased region" description="Polar residues" evidence="7">
    <location>
        <begin position="412"/>
        <end position="425"/>
    </location>
</feature>
<feature type="region of interest" description="Disordered" evidence="7">
    <location>
        <begin position="501"/>
        <end position="530"/>
    </location>
</feature>
<dbReference type="OrthoDB" id="514777at2759"/>
<feature type="compositionally biased region" description="Polar residues" evidence="7">
    <location>
        <begin position="819"/>
        <end position="829"/>
    </location>
</feature>
<reference evidence="9" key="1">
    <citation type="submission" date="2022-04" db="EMBL/GenBank/DDBJ databases">
        <title>Carnegiea gigantea Genome sequencing and assembly v2.</title>
        <authorList>
            <person name="Copetti D."/>
            <person name="Sanderson M.J."/>
            <person name="Burquez A."/>
            <person name="Wojciechowski M.F."/>
        </authorList>
    </citation>
    <scope>NUCLEOTIDE SEQUENCE</scope>
    <source>
        <strain evidence="9">SGP5-SGP5p</strain>
        <tissue evidence="9">Aerial part</tissue>
    </source>
</reference>
<keyword evidence="3" id="KW-0810">Translation regulation</keyword>
<dbReference type="SMART" id="SM00544">
    <property type="entry name" value="MA3"/>
    <property type="match status" value="1"/>
</dbReference>
<feature type="region of interest" description="Disordered" evidence="7">
    <location>
        <begin position="1248"/>
        <end position="1274"/>
    </location>
</feature>
<dbReference type="PANTHER" id="PTHR23253">
    <property type="entry name" value="EUKARYOTIC TRANSLATION INITIATION FACTOR 4 GAMMA"/>
    <property type="match status" value="1"/>
</dbReference>
<feature type="region of interest" description="Disordered" evidence="7">
    <location>
        <begin position="1014"/>
        <end position="1053"/>
    </location>
</feature>
<dbReference type="EMBL" id="JAKOGI010000291">
    <property type="protein sequence ID" value="KAJ8437609.1"/>
    <property type="molecule type" value="Genomic_DNA"/>
</dbReference>
<feature type="compositionally biased region" description="Polar residues" evidence="7">
    <location>
        <begin position="47"/>
        <end position="67"/>
    </location>
</feature>
<feature type="domain" description="MI" evidence="8">
    <location>
        <begin position="1712"/>
        <end position="1836"/>
    </location>
</feature>
<dbReference type="Proteomes" id="UP001153076">
    <property type="component" value="Unassembled WGS sequence"/>
</dbReference>